<dbReference type="PANTHER" id="PTHR47958">
    <property type="entry name" value="ATP-DEPENDENT RNA HELICASE DBP3"/>
    <property type="match status" value="1"/>
</dbReference>
<dbReference type="CDD" id="cd17966">
    <property type="entry name" value="DEADc_DDX5_DDX17"/>
    <property type="match status" value="1"/>
</dbReference>
<dbReference type="CDD" id="cd18787">
    <property type="entry name" value="SF2_C_DEAD"/>
    <property type="match status" value="1"/>
</dbReference>
<evidence type="ECO:0000256" key="10">
    <source>
        <dbReference type="RuleBase" id="RU000492"/>
    </source>
</evidence>
<organism evidence="15 16">
    <name type="scientific">Fusarium circinatum</name>
    <name type="common">Pitch canker fungus</name>
    <name type="synonym">Gibberella circinata</name>
    <dbReference type="NCBI Taxonomy" id="48490"/>
    <lineage>
        <taxon>Eukaryota</taxon>
        <taxon>Fungi</taxon>
        <taxon>Dikarya</taxon>
        <taxon>Ascomycota</taxon>
        <taxon>Pezizomycotina</taxon>
        <taxon>Sordariomycetes</taxon>
        <taxon>Hypocreomycetidae</taxon>
        <taxon>Hypocreales</taxon>
        <taxon>Nectriaceae</taxon>
        <taxon>Fusarium</taxon>
        <taxon>Fusarium fujikuroi species complex</taxon>
    </lineage>
</organism>
<gene>
    <name evidence="15" type="ORF">FCIRC_1505</name>
</gene>
<dbReference type="EMBL" id="JAAQPE010000051">
    <property type="protein sequence ID" value="KAF5689175.1"/>
    <property type="molecule type" value="Genomic_DNA"/>
</dbReference>
<dbReference type="Gene3D" id="3.40.50.300">
    <property type="entry name" value="P-loop containing nucleotide triphosphate hydrolases"/>
    <property type="match status" value="2"/>
</dbReference>
<evidence type="ECO:0000256" key="3">
    <source>
        <dbReference type="ARBA" id="ARBA00022741"/>
    </source>
</evidence>
<feature type="region of interest" description="Disordered" evidence="11">
    <location>
        <begin position="1"/>
        <end position="60"/>
    </location>
</feature>
<evidence type="ECO:0000256" key="1">
    <source>
        <dbReference type="ARBA" id="ARBA00004123"/>
    </source>
</evidence>
<dbReference type="PROSITE" id="PS51192">
    <property type="entry name" value="HELICASE_ATP_BIND_1"/>
    <property type="match status" value="1"/>
</dbReference>
<comment type="caution">
    <text evidence="15">The sequence shown here is derived from an EMBL/GenBank/DDBJ whole genome shotgun (WGS) entry which is preliminary data.</text>
</comment>
<dbReference type="InterPro" id="IPR011545">
    <property type="entry name" value="DEAD/DEAH_box_helicase_dom"/>
</dbReference>
<feature type="compositionally biased region" description="Basic and acidic residues" evidence="11">
    <location>
        <begin position="25"/>
        <end position="38"/>
    </location>
</feature>
<keyword evidence="6 10" id="KW-0067">ATP-binding</keyword>
<dbReference type="PROSITE" id="PS00039">
    <property type="entry name" value="DEAD_ATP_HELICASE"/>
    <property type="match status" value="1"/>
</dbReference>
<feature type="domain" description="Helicase C-terminal" evidence="13">
    <location>
        <begin position="372"/>
        <end position="519"/>
    </location>
</feature>
<dbReference type="AlphaFoldDB" id="A0A8H5UJW5"/>
<dbReference type="GO" id="GO:0005524">
    <property type="term" value="F:ATP binding"/>
    <property type="evidence" value="ECO:0007669"/>
    <property type="project" value="UniProtKB-KW"/>
</dbReference>
<dbReference type="GO" id="GO:0003724">
    <property type="term" value="F:RNA helicase activity"/>
    <property type="evidence" value="ECO:0007669"/>
    <property type="project" value="UniProtKB-EC"/>
</dbReference>
<feature type="domain" description="DEAD-box RNA helicase Q" evidence="14">
    <location>
        <begin position="138"/>
        <end position="166"/>
    </location>
</feature>
<evidence type="ECO:0000256" key="9">
    <source>
        <dbReference type="PROSITE-ProRule" id="PRU00552"/>
    </source>
</evidence>
<evidence type="ECO:0000256" key="2">
    <source>
        <dbReference type="ARBA" id="ARBA00012552"/>
    </source>
</evidence>
<reference evidence="15 16" key="2">
    <citation type="submission" date="2020-05" db="EMBL/GenBank/DDBJ databases">
        <title>Identification and distribution of gene clusters putatively required for synthesis of sphingolipid metabolism inhibitors in phylogenetically diverse species of the filamentous fungus Fusarium.</title>
        <authorList>
            <person name="Kim H.-S."/>
            <person name="Busman M."/>
            <person name="Brown D.W."/>
            <person name="Divon H."/>
            <person name="Uhlig S."/>
            <person name="Proctor R.H."/>
        </authorList>
    </citation>
    <scope>NUCLEOTIDE SEQUENCE [LARGE SCALE GENOMIC DNA]</scope>
    <source>
        <strain evidence="15 16">NRRL 25331</strain>
    </source>
</reference>
<keyword evidence="5 10" id="KW-0347">Helicase</keyword>
<feature type="region of interest" description="Disordered" evidence="11">
    <location>
        <begin position="532"/>
        <end position="558"/>
    </location>
</feature>
<keyword evidence="7" id="KW-0539">Nucleus</keyword>
<feature type="compositionally biased region" description="Gly residues" evidence="11">
    <location>
        <begin position="1"/>
        <end position="24"/>
    </location>
</feature>
<dbReference type="GO" id="GO:0003676">
    <property type="term" value="F:nucleic acid binding"/>
    <property type="evidence" value="ECO:0007669"/>
    <property type="project" value="InterPro"/>
</dbReference>
<comment type="subcellular location">
    <subcellularLocation>
        <location evidence="1">Nucleus</location>
    </subcellularLocation>
</comment>
<keyword evidence="16" id="KW-1185">Reference proteome</keyword>
<dbReference type="Proteomes" id="UP000572754">
    <property type="component" value="Unassembled WGS sequence"/>
</dbReference>
<evidence type="ECO:0000256" key="7">
    <source>
        <dbReference type="ARBA" id="ARBA00023242"/>
    </source>
</evidence>
<evidence type="ECO:0000259" key="12">
    <source>
        <dbReference type="PROSITE" id="PS51192"/>
    </source>
</evidence>
<evidence type="ECO:0000256" key="6">
    <source>
        <dbReference type="ARBA" id="ARBA00022840"/>
    </source>
</evidence>
<feature type="short sequence motif" description="Q motif" evidence="9">
    <location>
        <begin position="138"/>
        <end position="166"/>
    </location>
</feature>
<dbReference type="InterPro" id="IPR000629">
    <property type="entry name" value="RNA-helicase_DEAD-box_CS"/>
</dbReference>
<evidence type="ECO:0000313" key="15">
    <source>
        <dbReference type="EMBL" id="KAF5689175.1"/>
    </source>
</evidence>
<dbReference type="EC" id="3.6.4.13" evidence="2"/>
<dbReference type="InterPro" id="IPR027417">
    <property type="entry name" value="P-loop_NTPase"/>
</dbReference>
<name>A0A8H5UJW5_FUSCI</name>
<feature type="compositionally biased region" description="Gly residues" evidence="11">
    <location>
        <begin position="39"/>
        <end position="60"/>
    </location>
</feature>
<feature type="domain" description="Helicase ATP-binding" evidence="12">
    <location>
        <begin position="169"/>
        <end position="344"/>
    </location>
</feature>
<dbReference type="SUPFAM" id="SSF52540">
    <property type="entry name" value="P-loop containing nucleoside triphosphate hydrolases"/>
    <property type="match status" value="1"/>
</dbReference>
<dbReference type="SMART" id="SM00487">
    <property type="entry name" value="DEXDc"/>
    <property type="match status" value="1"/>
</dbReference>
<reference evidence="16" key="1">
    <citation type="journal article" date="2020" name="BMC Genomics">
        <title>Correction to: Identification and distribution of gene clusters required for synthesis of sphingolipid metabolism inhibitors in diverse species of the filamentous fungus Fusarium.</title>
        <authorList>
            <person name="Kim H.S."/>
            <person name="Lohmar J.M."/>
            <person name="Busman M."/>
            <person name="Brown D.W."/>
            <person name="Naumann T.A."/>
            <person name="Divon H.H."/>
            <person name="Lysoe E."/>
            <person name="Uhlig S."/>
            <person name="Proctor R.H."/>
        </authorList>
    </citation>
    <scope>NUCLEOTIDE SEQUENCE [LARGE SCALE GENOMIC DNA]</scope>
    <source>
        <strain evidence="16">NRRL 25331</strain>
    </source>
</reference>
<evidence type="ECO:0000259" key="13">
    <source>
        <dbReference type="PROSITE" id="PS51194"/>
    </source>
</evidence>
<comment type="catalytic activity">
    <reaction evidence="8">
        <text>ATP + H2O = ADP + phosphate + H(+)</text>
        <dbReference type="Rhea" id="RHEA:13065"/>
        <dbReference type="ChEBI" id="CHEBI:15377"/>
        <dbReference type="ChEBI" id="CHEBI:15378"/>
        <dbReference type="ChEBI" id="CHEBI:30616"/>
        <dbReference type="ChEBI" id="CHEBI:43474"/>
        <dbReference type="ChEBI" id="CHEBI:456216"/>
        <dbReference type="EC" id="3.6.4.13"/>
    </reaction>
</comment>
<dbReference type="GO" id="GO:0005634">
    <property type="term" value="C:nucleus"/>
    <property type="evidence" value="ECO:0007669"/>
    <property type="project" value="UniProtKB-SubCell"/>
</dbReference>
<dbReference type="Pfam" id="PF00270">
    <property type="entry name" value="DEAD"/>
    <property type="match status" value="1"/>
</dbReference>
<dbReference type="GO" id="GO:0016787">
    <property type="term" value="F:hydrolase activity"/>
    <property type="evidence" value="ECO:0007669"/>
    <property type="project" value="UniProtKB-KW"/>
</dbReference>
<dbReference type="PROSITE" id="PS51195">
    <property type="entry name" value="Q_MOTIF"/>
    <property type="match status" value="1"/>
</dbReference>
<keyword evidence="4 10" id="KW-0378">Hydrolase</keyword>
<evidence type="ECO:0000256" key="4">
    <source>
        <dbReference type="ARBA" id="ARBA00022801"/>
    </source>
</evidence>
<sequence length="558" mass="60451">MSGYDGGYSGGGGRGGGGYGGGGYGRDRGDRGGDRGGDRNGYGGGGYGGRGNGNGYGGGGGGGGFGGGYGGGAGGDRMGALGAGLKNQEWDVNTLPKFEKSFYKEHPDVSSRSDAEVEAFRRKHQMTIAGKDVPRPVETFDEAGFPRYVMDEVKAQGFPAPTAIQSQGWPMALSGRDVVGIAETGSGKTLTYCLPSIVHINAQPLLAPGDGPIVLVLAPTRELAVQIQEEMKKFGRSSRIRNTCVYGGVPKGPQIRDLSRGVEVCIATPGRLIDMLEAGKTNLRRVTYLVLDEADRMLDMGFEPQIRKIIGQIRPDRQTLMWSATWPKEVRALASDFLQDFIQVNIGSMELAANHRITQIVEVVTDMEKRDRMIKHLEKVMENKENKILIFVGTKRIADEITRFLRQDGWPALSIHGDKQQNERDWVLDQFKTGKSPIMVATDVASRGIDVRNITHVLNYDYPNNSEDYIHRIGRTGRAGANGTAITLFTTDNQKQARDLVNVLQEAKQQIDPRLAEMTRYGGGGGGRGYGGWGRGRGGGGGRANANNQPIGNRNRRW</sequence>
<dbReference type="InterPro" id="IPR014001">
    <property type="entry name" value="Helicase_ATP-bd"/>
</dbReference>
<keyword evidence="3 10" id="KW-0547">Nucleotide-binding</keyword>
<evidence type="ECO:0000256" key="5">
    <source>
        <dbReference type="ARBA" id="ARBA00022806"/>
    </source>
</evidence>
<dbReference type="InterPro" id="IPR014014">
    <property type="entry name" value="RNA_helicase_DEAD_Q_motif"/>
</dbReference>
<evidence type="ECO:0000256" key="11">
    <source>
        <dbReference type="SAM" id="MobiDB-lite"/>
    </source>
</evidence>
<dbReference type="InterPro" id="IPR001650">
    <property type="entry name" value="Helicase_C-like"/>
</dbReference>
<evidence type="ECO:0000313" key="16">
    <source>
        <dbReference type="Proteomes" id="UP000572754"/>
    </source>
</evidence>
<dbReference type="SMART" id="SM00490">
    <property type="entry name" value="HELICc"/>
    <property type="match status" value="1"/>
</dbReference>
<accession>A0A8H5UJW5</accession>
<evidence type="ECO:0000259" key="14">
    <source>
        <dbReference type="PROSITE" id="PS51195"/>
    </source>
</evidence>
<feature type="compositionally biased region" description="Gly residues" evidence="11">
    <location>
        <begin position="532"/>
        <end position="543"/>
    </location>
</feature>
<dbReference type="Pfam" id="PF00271">
    <property type="entry name" value="Helicase_C"/>
    <property type="match status" value="1"/>
</dbReference>
<dbReference type="FunFam" id="3.40.50.300:FF:000079">
    <property type="entry name" value="probable ATP-dependent RNA helicase DDX17"/>
    <property type="match status" value="1"/>
</dbReference>
<proteinExistence type="inferred from homology"/>
<protein>
    <recommendedName>
        <fullName evidence="2">RNA helicase</fullName>
        <ecNumber evidence="2">3.6.4.13</ecNumber>
    </recommendedName>
</protein>
<dbReference type="PROSITE" id="PS51194">
    <property type="entry name" value="HELICASE_CTER"/>
    <property type="match status" value="1"/>
</dbReference>
<comment type="similarity">
    <text evidence="10">Belongs to the DEAD box helicase family.</text>
</comment>
<evidence type="ECO:0000256" key="8">
    <source>
        <dbReference type="ARBA" id="ARBA00047984"/>
    </source>
</evidence>
<dbReference type="FunFam" id="3.40.50.300:FF:000008">
    <property type="entry name" value="ATP-dependent RNA helicase RhlB"/>
    <property type="match status" value="1"/>
</dbReference>